<accession>A0AC61NCC1</accession>
<keyword evidence="2" id="KW-1185">Reference proteome</keyword>
<evidence type="ECO:0000313" key="2">
    <source>
        <dbReference type="Proteomes" id="UP000826212"/>
    </source>
</evidence>
<name>A0AC61NCC1_9BACT</name>
<protein>
    <submittedName>
        <fullName evidence="1">Uncharacterized protein</fullName>
    </submittedName>
</protein>
<evidence type="ECO:0000313" key="1">
    <source>
        <dbReference type="EMBL" id="QZE13135.1"/>
    </source>
</evidence>
<gene>
    <name evidence="1" type="ORF">K4L44_11095</name>
</gene>
<proteinExistence type="predicted"/>
<organism evidence="1 2">
    <name type="scientific">Halosquirtibacter laminarini</name>
    <dbReference type="NCBI Taxonomy" id="3374600"/>
    <lineage>
        <taxon>Bacteria</taxon>
        <taxon>Pseudomonadati</taxon>
        <taxon>Bacteroidota</taxon>
        <taxon>Bacteroidia</taxon>
        <taxon>Marinilabiliales</taxon>
        <taxon>Prolixibacteraceae</taxon>
        <taxon>Halosquirtibacter</taxon>
    </lineage>
</organism>
<sequence>MIKTNKVIGILAIMLMLAVDVQAKKVIKIVTTVESIVPMGIGRSRIIEEKSEISSKNLTTDRKDGKKSSQKDVSRKAIKVKKFDETKLLNFYSMTGINFQNIASNDAVISDKLTNLLAEGWELLHVTSAVESDSGDGDHKGIFVTRFILVKDIED</sequence>
<dbReference type="EMBL" id="CP081303">
    <property type="protein sequence ID" value="QZE13135.1"/>
    <property type="molecule type" value="Genomic_DNA"/>
</dbReference>
<reference evidence="1" key="1">
    <citation type="submission" date="2021-08" db="EMBL/GenBank/DDBJ databases">
        <title>Novel anaerobic bacterium isolated from sea squirt in East Sea, Republic of Korea.</title>
        <authorList>
            <person name="Nguyen T.H."/>
            <person name="Li Z."/>
            <person name="Lee Y.-J."/>
            <person name="Ko J."/>
            <person name="Kim S.-G."/>
        </authorList>
    </citation>
    <scope>NUCLEOTIDE SEQUENCE</scope>
    <source>
        <strain evidence="1">KCTC 25031</strain>
    </source>
</reference>
<dbReference type="Proteomes" id="UP000826212">
    <property type="component" value="Chromosome"/>
</dbReference>